<dbReference type="Pfam" id="PF12710">
    <property type="entry name" value="HAD"/>
    <property type="match status" value="1"/>
</dbReference>
<dbReference type="VEuPathDB" id="FungiDB:jhhlp_003909"/>
<sequence>MSVMSPLPKFIFFTDFDGTITQQDSNDYMTDTLGFGSERRLALGAEVLNERLAFRDAFAEMLESVTRPYDQCIEYLLDHVQLDPYFKEFFSWCRENNVPIVVLSGGMKPIIKALFRKFLGEEEVEWLTIVSNDVAAREGKTINEEGGWRITFLDDTTRSPHGHDKSVEIRKYSSLPEDQRPTMFYAGDGVSDLSAAKETDLLFAKAGKDLVTYCERQKVPFVTFKDFSSILATVKAIVAGETTTAAEAKGRLEN</sequence>
<evidence type="ECO:0000313" key="3">
    <source>
        <dbReference type="Proteomes" id="UP000233524"/>
    </source>
</evidence>
<evidence type="ECO:0000313" key="2">
    <source>
        <dbReference type="EMBL" id="PKS09295.1"/>
    </source>
</evidence>
<dbReference type="OrthoDB" id="10014216at2759"/>
<dbReference type="InterPro" id="IPR036412">
    <property type="entry name" value="HAD-like_sf"/>
</dbReference>
<dbReference type="Gene3D" id="3.90.1470.20">
    <property type="match status" value="1"/>
</dbReference>
<dbReference type="NCBIfam" id="TIGR01488">
    <property type="entry name" value="HAD-SF-IB"/>
    <property type="match status" value="1"/>
</dbReference>
<dbReference type="InterPro" id="IPR023214">
    <property type="entry name" value="HAD_sf"/>
</dbReference>
<dbReference type="AlphaFoldDB" id="A0A2N3NA25"/>
<evidence type="ECO:0000256" key="1">
    <source>
        <dbReference type="ARBA" id="ARBA00022801"/>
    </source>
</evidence>
<dbReference type="PANTHER" id="PTHR28181:SF2">
    <property type="entry name" value="PHOSPHORIC MONOESTER HYDROLASE"/>
    <property type="match status" value="1"/>
</dbReference>
<dbReference type="InParanoid" id="A0A2N3NA25"/>
<evidence type="ECO:0008006" key="4">
    <source>
        <dbReference type="Google" id="ProtNLM"/>
    </source>
</evidence>
<dbReference type="InterPro" id="IPR006384">
    <property type="entry name" value="HAD_hydro_PyrdxlP_Pase-like"/>
</dbReference>
<dbReference type="NCBIfam" id="TIGR01489">
    <property type="entry name" value="DKMTPPase-SF"/>
    <property type="match status" value="1"/>
</dbReference>
<accession>A0A2N3NA25</accession>
<dbReference type="InterPro" id="IPR050849">
    <property type="entry name" value="HAD-like_hydrolase_phosphatase"/>
</dbReference>
<comment type="caution">
    <text evidence="2">The sequence shown here is derived from an EMBL/GenBank/DDBJ whole genome shotgun (WGS) entry which is preliminary data.</text>
</comment>
<dbReference type="SUPFAM" id="SSF56784">
    <property type="entry name" value="HAD-like"/>
    <property type="match status" value="1"/>
</dbReference>
<dbReference type="PANTHER" id="PTHR28181">
    <property type="entry name" value="UPF0655 PROTEIN YCR015C"/>
    <property type="match status" value="1"/>
</dbReference>
<dbReference type="STRING" id="41688.A0A2N3NA25"/>
<dbReference type="GO" id="GO:0016791">
    <property type="term" value="F:phosphatase activity"/>
    <property type="evidence" value="ECO:0007669"/>
    <property type="project" value="InterPro"/>
</dbReference>
<proteinExistence type="predicted"/>
<dbReference type="EMBL" id="NLAX01000010">
    <property type="protein sequence ID" value="PKS09295.1"/>
    <property type="molecule type" value="Genomic_DNA"/>
</dbReference>
<reference evidence="2 3" key="1">
    <citation type="journal article" date="2017" name="G3 (Bethesda)">
        <title>First Draft Genome Sequence of the Pathogenic Fungus Lomentospora prolificans (Formerly Scedosporium prolificans).</title>
        <authorList>
            <person name="Luo R."/>
            <person name="Zimin A."/>
            <person name="Workman R."/>
            <person name="Fan Y."/>
            <person name="Pertea G."/>
            <person name="Grossman N."/>
            <person name="Wear M.P."/>
            <person name="Jia B."/>
            <person name="Miller H."/>
            <person name="Casadevall A."/>
            <person name="Timp W."/>
            <person name="Zhang S.X."/>
            <person name="Salzberg S.L."/>
        </authorList>
    </citation>
    <scope>NUCLEOTIDE SEQUENCE [LARGE SCALE GENOMIC DNA]</scope>
    <source>
        <strain evidence="2 3">JHH-5317</strain>
    </source>
</reference>
<organism evidence="2 3">
    <name type="scientific">Lomentospora prolificans</name>
    <dbReference type="NCBI Taxonomy" id="41688"/>
    <lineage>
        <taxon>Eukaryota</taxon>
        <taxon>Fungi</taxon>
        <taxon>Dikarya</taxon>
        <taxon>Ascomycota</taxon>
        <taxon>Pezizomycotina</taxon>
        <taxon>Sordariomycetes</taxon>
        <taxon>Hypocreomycetidae</taxon>
        <taxon>Microascales</taxon>
        <taxon>Microascaceae</taxon>
        <taxon>Lomentospora</taxon>
    </lineage>
</organism>
<gene>
    <name evidence="2" type="ORF">jhhlp_003909</name>
</gene>
<keyword evidence="3" id="KW-1185">Reference proteome</keyword>
<keyword evidence="1" id="KW-0378">Hydrolase</keyword>
<name>A0A2N3NA25_9PEZI</name>
<protein>
    <recommendedName>
        <fullName evidence="4">Phosphoserine phosphatase</fullName>
    </recommendedName>
</protein>
<dbReference type="Gene3D" id="3.40.50.1000">
    <property type="entry name" value="HAD superfamily/HAD-like"/>
    <property type="match status" value="1"/>
</dbReference>
<dbReference type="Proteomes" id="UP000233524">
    <property type="component" value="Unassembled WGS sequence"/>
</dbReference>
<dbReference type="FunCoup" id="A0A2N3NA25">
    <property type="interactions" value="29"/>
</dbReference>